<dbReference type="AlphaFoldDB" id="A0A423PYK0"/>
<comment type="caution">
    <text evidence="1">The sequence shown here is derived from an EMBL/GenBank/DDBJ whole genome shotgun (WGS) entry which is preliminary data.</text>
</comment>
<dbReference type="Proteomes" id="UP000283993">
    <property type="component" value="Unassembled WGS sequence"/>
</dbReference>
<proteinExistence type="predicted"/>
<dbReference type="EMBL" id="AYKH01000001">
    <property type="protein sequence ID" value="ROO30603.1"/>
    <property type="molecule type" value="Genomic_DNA"/>
</dbReference>
<gene>
    <name evidence="1" type="ORF">SAOR_01015</name>
</gene>
<accession>A0A423PYK0</accession>
<sequence length="55" mass="6303">MERFDLAGGRTVTEFVAGPFDDPDEARNARDLIRRVEPSRCVHCCEVKSYDEEDV</sequence>
<keyword evidence="2" id="KW-1185">Reference proteome</keyword>
<reference evidence="1 2" key="1">
    <citation type="submission" date="2013-10" db="EMBL/GenBank/DDBJ databases">
        <title>Salinisphaera orenii MK-B5 Genome Sequencing.</title>
        <authorList>
            <person name="Lai Q."/>
            <person name="Li C."/>
            <person name="Shao Z."/>
        </authorList>
    </citation>
    <scope>NUCLEOTIDE SEQUENCE [LARGE SCALE GENOMIC DNA]</scope>
    <source>
        <strain evidence="1 2">MK-B5</strain>
    </source>
</reference>
<organism evidence="1 2">
    <name type="scientific">Salinisphaera orenii MK-B5</name>
    <dbReference type="NCBI Taxonomy" id="856730"/>
    <lineage>
        <taxon>Bacteria</taxon>
        <taxon>Pseudomonadati</taxon>
        <taxon>Pseudomonadota</taxon>
        <taxon>Gammaproteobacteria</taxon>
        <taxon>Salinisphaerales</taxon>
        <taxon>Salinisphaeraceae</taxon>
        <taxon>Salinisphaera</taxon>
    </lineage>
</organism>
<protein>
    <submittedName>
        <fullName evidence="1">Uncharacterized protein</fullName>
    </submittedName>
</protein>
<name>A0A423PYK0_9GAMM</name>
<evidence type="ECO:0000313" key="2">
    <source>
        <dbReference type="Proteomes" id="UP000283993"/>
    </source>
</evidence>
<evidence type="ECO:0000313" key="1">
    <source>
        <dbReference type="EMBL" id="ROO30603.1"/>
    </source>
</evidence>